<feature type="region of interest" description="Disordered" evidence="1">
    <location>
        <begin position="274"/>
        <end position="306"/>
    </location>
</feature>
<feature type="compositionally biased region" description="Polar residues" evidence="1">
    <location>
        <begin position="423"/>
        <end position="438"/>
    </location>
</feature>
<name>A0A9P8CNS9_9HYPO</name>
<gene>
    <name evidence="3" type="ORF">F5Z01DRAFT_676291</name>
</gene>
<dbReference type="RefSeq" id="XP_046115970.1">
    <property type="nucleotide sequence ID" value="XM_046265240.1"/>
</dbReference>
<feature type="compositionally biased region" description="Acidic residues" evidence="1">
    <location>
        <begin position="353"/>
        <end position="364"/>
    </location>
</feature>
<dbReference type="EMBL" id="MU251264">
    <property type="protein sequence ID" value="KAG9252046.1"/>
    <property type="molecule type" value="Genomic_DNA"/>
</dbReference>
<dbReference type="AlphaFoldDB" id="A0A9P8CNS9"/>
<dbReference type="PROSITE" id="PS50006">
    <property type="entry name" value="FHA_DOMAIN"/>
    <property type="match status" value="1"/>
</dbReference>
<reference evidence="3" key="1">
    <citation type="journal article" date="2021" name="IMA Fungus">
        <title>Genomic characterization of three marine fungi, including Emericellopsis atlantica sp. nov. with signatures of a generalist lifestyle and marine biomass degradation.</title>
        <authorList>
            <person name="Hagestad O.C."/>
            <person name="Hou L."/>
            <person name="Andersen J.H."/>
            <person name="Hansen E.H."/>
            <person name="Altermark B."/>
            <person name="Li C."/>
            <person name="Kuhnert E."/>
            <person name="Cox R.J."/>
            <person name="Crous P.W."/>
            <person name="Spatafora J.W."/>
            <person name="Lail K."/>
            <person name="Amirebrahimi M."/>
            <person name="Lipzen A."/>
            <person name="Pangilinan J."/>
            <person name="Andreopoulos W."/>
            <person name="Hayes R.D."/>
            <person name="Ng V."/>
            <person name="Grigoriev I.V."/>
            <person name="Jackson S.A."/>
            <person name="Sutton T.D.S."/>
            <person name="Dobson A.D.W."/>
            <person name="Rama T."/>
        </authorList>
    </citation>
    <scope>NUCLEOTIDE SEQUENCE</scope>
    <source>
        <strain evidence="3">TS7</strain>
    </source>
</reference>
<dbReference type="GeneID" id="70296143"/>
<evidence type="ECO:0000259" key="2">
    <source>
        <dbReference type="PROSITE" id="PS50006"/>
    </source>
</evidence>
<dbReference type="Pfam" id="PF00498">
    <property type="entry name" value="FHA"/>
    <property type="match status" value="1"/>
</dbReference>
<feature type="region of interest" description="Disordered" evidence="1">
    <location>
        <begin position="1"/>
        <end position="26"/>
    </location>
</feature>
<sequence>MRPERAFDSPRPIDLTEPSAHQPSQPQEITATVKLTSTNAEDRLGPLGCRRLVLTPAKPTCPIGRASSKRSGLEANATNAYFESAVVSRCHAELQLDVQCRQVILKDKGSLHGTLHNDRRLKAKETRTLKSGDTITLGAQIERGHDRFQPYKVHTNIVWEIPDHTNRPVTYTVPDDTDVEDHEDDCGDETDLAFAQSVLVENGFNPPSSPIRIAAASALQSYSGAVVDLTAGQVAAAVQKVHKATEPTSIDLEEPDLYSDDRVHVGALPAETLWHSTVGDESSEDMPGSSMAEEWGPRTSSGSGNEFADVSAYESELDNDVETHDLDDEQPLEENFMDSDAASLMDDFEPDEAANALPEDDSEWTDYGSLTAGMNDTAGESSLLAQAPILDSKPIFNLQDIVFKPLPRNTLDANPHEQVSSTFGDLSLQTHGPSTASVGNDYAPVSPSLSDNHATTSGHESSFSRPLQTSAVDEKALYRKAKGTVLAMRASYQPPRGSMALSDSERALVENFTAQVKAKEAKQTTTADDEVAQEAPPRDTETTGEDMSAGAQHQTAPPETPSRKRGADKISRSTVEEDEATAKTAEAAVQAGDVSKEPTTLVAESSQAISQTEPANESNPVVQAGSPTKEQRPTKRVRRSVAEAAGYVALGGVLAWSALVATAPVL</sequence>
<dbReference type="OrthoDB" id="4096268at2759"/>
<protein>
    <recommendedName>
        <fullName evidence="2">FHA domain-containing protein</fullName>
    </recommendedName>
</protein>
<dbReference type="Proteomes" id="UP000887229">
    <property type="component" value="Unassembled WGS sequence"/>
</dbReference>
<dbReference type="SUPFAM" id="SSF49879">
    <property type="entry name" value="SMAD/FHA domain"/>
    <property type="match status" value="1"/>
</dbReference>
<accession>A0A9P8CNS9</accession>
<comment type="caution">
    <text evidence="3">The sequence shown here is derived from an EMBL/GenBank/DDBJ whole genome shotgun (WGS) entry which is preliminary data.</text>
</comment>
<feature type="region of interest" description="Disordered" evidence="1">
    <location>
        <begin position="353"/>
        <end position="373"/>
    </location>
</feature>
<evidence type="ECO:0000256" key="1">
    <source>
        <dbReference type="SAM" id="MobiDB-lite"/>
    </source>
</evidence>
<feature type="compositionally biased region" description="Polar residues" evidence="1">
    <location>
        <begin position="447"/>
        <end position="469"/>
    </location>
</feature>
<feature type="compositionally biased region" description="Low complexity" evidence="1">
    <location>
        <begin position="582"/>
        <end position="591"/>
    </location>
</feature>
<feature type="domain" description="FHA" evidence="2">
    <location>
        <begin position="61"/>
        <end position="121"/>
    </location>
</feature>
<evidence type="ECO:0000313" key="3">
    <source>
        <dbReference type="EMBL" id="KAG9252046.1"/>
    </source>
</evidence>
<dbReference type="SMART" id="SM00240">
    <property type="entry name" value="FHA"/>
    <property type="match status" value="1"/>
</dbReference>
<dbReference type="InterPro" id="IPR000253">
    <property type="entry name" value="FHA_dom"/>
</dbReference>
<feature type="region of interest" description="Disordered" evidence="1">
    <location>
        <begin position="423"/>
        <end position="469"/>
    </location>
</feature>
<evidence type="ECO:0000313" key="4">
    <source>
        <dbReference type="Proteomes" id="UP000887229"/>
    </source>
</evidence>
<dbReference type="InterPro" id="IPR008984">
    <property type="entry name" value="SMAD_FHA_dom_sf"/>
</dbReference>
<organism evidence="3 4">
    <name type="scientific">Emericellopsis atlantica</name>
    <dbReference type="NCBI Taxonomy" id="2614577"/>
    <lineage>
        <taxon>Eukaryota</taxon>
        <taxon>Fungi</taxon>
        <taxon>Dikarya</taxon>
        <taxon>Ascomycota</taxon>
        <taxon>Pezizomycotina</taxon>
        <taxon>Sordariomycetes</taxon>
        <taxon>Hypocreomycetidae</taxon>
        <taxon>Hypocreales</taxon>
        <taxon>Bionectriaceae</taxon>
        <taxon>Emericellopsis</taxon>
    </lineage>
</organism>
<proteinExistence type="predicted"/>
<feature type="compositionally biased region" description="Basic and acidic residues" evidence="1">
    <location>
        <begin position="561"/>
        <end position="575"/>
    </location>
</feature>
<keyword evidence="4" id="KW-1185">Reference proteome</keyword>
<dbReference type="Gene3D" id="2.60.200.20">
    <property type="match status" value="1"/>
</dbReference>
<feature type="region of interest" description="Disordered" evidence="1">
    <location>
        <begin position="517"/>
        <end position="637"/>
    </location>
</feature>
<feature type="compositionally biased region" description="Polar residues" evidence="1">
    <location>
        <begin position="602"/>
        <end position="628"/>
    </location>
</feature>